<evidence type="ECO:0000256" key="1">
    <source>
        <dbReference type="SAM" id="MobiDB-lite"/>
    </source>
</evidence>
<keyword evidence="2" id="KW-1133">Transmembrane helix</keyword>
<feature type="compositionally biased region" description="Low complexity" evidence="1">
    <location>
        <begin position="15"/>
        <end position="30"/>
    </location>
</feature>
<feature type="region of interest" description="Disordered" evidence="1">
    <location>
        <begin position="1"/>
        <end position="82"/>
    </location>
</feature>
<accession>A0A086JIY2</accession>
<feature type="compositionally biased region" description="Acidic residues" evidence="1">
    <location>
        <begin position="275"/>
        <end position="294"/>
    </location>
</feature>
<reference evidence="3 4" key="1">
    <citation type="submission" date="2014-02" db="EMBL/GenBank/DDBJ databases">
        <authorList>
            <person name="Sibley D."/>
            <person name="Venepally P."/>
            <person name="Karamycheva S."/>
            <person name="Hadjithomas M."/>
            <person name="Khan A."/>
            <person name="Brunk B."/>
            <person name="Roos D."/>
            <person name="Caler E."/>
            <person name="Lorenzi H."/>
        </authorList>
    </citation>
    <scope>NUCLEOTIDE SEQUENCE [LARGE SCALE GENOMIC DNA]</scope>
    <source>
        <strain evidence="3 4">GAB2-2007-GAL-DOM2</strain>
    </source>
</reference>
<dbReference type="VEuPathDB" id="ToxoDB:TGDOM2_206320"/>
<dbReference type="EMBL" id="AHZU02001464">
    <property type="protein sequence ID" value="KFG32100.1"/>
    <property type="molecule type" value="Genomic_DNA"/>
</dbReference>
<feature type="transmembrane region" description="Helical" evidence="2">
    <location>
        <begin position="182"/>
        <end position="204"/>
    </location>
</feature>
<name>A0A086JIY2_TOXGO</name>
<protein>
    <submittedName>
        <fullName evidence="3">Putative transmembrane protein</fullName>
    </submittedName>
</protein>
<keyword evidence="2" id="KW-0472">Membrane</keyword>
<dbReference type="OrthoDB" id="365042at2759"/>
<feature type="transmembrane region" description="Helical" evidence="2">
    <location>
        <begin position="94"/>
        <end position="116"/>
    </location>
</feature>
<comment type="caution">
    <text evidence="3">The sequence shown here is derived from an EMBL/GenBank/DDBJ whole genome shotgun (WGS) entry which is preliminary data.</text>
</comment>
<keyword evidence="2 3" id="KW-0812">Transmembrane</keyword>
<sequence length="294" mass="32311">MTSVAVSSHSPKPAPQSQSSVRSPRQSSGSTTLRTTAPSASGNSTSSHDQRGDGSSKGRLTPEDMQTQKDNSGKCHPGGITLHRRGGSHLPMSALVNFLFGLLLSAIVVVTAAGIAHLSLPSNHPLQEYVDFVLDHAPRLGLSRTLEVTPFLTQGVEALREAGHIHAAGYLESVVAWPHTEFAFLCGFAVVALLLATIVLRGLWLYKKEREIEVSPPQHMYCANTMTPEQFADRRFTYQALAQLMKDPEFLKLKAQRAVQGSEAWNWQKRQPEQHEEDEEESEDMGSEEEQESN</sequence>
<feature type="compositionally biased region" description="Polar residues" evidence="1">
    <location>
        <begin position="1"/>
        <end position="10"/>
    </location>
</feature>
<evidence type="ECO:0000313" key="4">
    <source>
        <dbReference type="Proteomes" id="UP000028837"/>
    </source>
</evidence>
<evidence type="ECO:0000256" key="2">
    <source>
        <dbReference type="SAM" id="Phobius"/>
    </source>
</evidence>
<feature type="compositionally biased region" description="Basic and acidic residues" evidence="1">
    <location>
        <begin position="48"/>
        <end position="62"/>
    </location>
</feature>
<organism evidence="3 4">
    <name type="scientific">Toxoplasma gondii GAB2-2007-GAL-DOM2</name>
    <dbReference type="NCBI Taxonomy" id="1130820"/>
    <lineage>
        <taxon>Eukaryota</taxon>
        <taxon>Sar</taxon>
        <taxon>Alveolata</taxon>
        <taxon>Apicomplexa</taxon>
        <taxon>Conoidasida</taxon>
        <taxon>Coccidia</taxon>
        <taxon>Eucoccidiorida</taxon>
        <taxon>Eimeriorina</taxon>
        <taxon>Sarcocystidae</taxon>
        <taxon>Toxoplasma</taxon>
    </lineage>
</organism>
<dbReference type="AlphaFoldDB" id="A0A086JIY2"/>
<dbReference type="Proteomes" id="UP000028837">
    <property type="component" value="Unassembled WGS sequence"/>
</dbReference>
<evidence type="ECO:0000313" key="3">
    <source>
        <dbReference type="EMBL" id="KFG32100.1"/>
    </source>
</evidence>
<gene>
    <name evidence="3" type="ORF">TGDOM2_206320</name>
</gene>
<feature type="compositionally biased region" description="Polar residues" evidence="1">
    <location>
        <begin position="31"/>
        <end position="47"/>
    </location>
</feature>
<feature type="region of interest" description="Disordered" evidence="1">
    <location>
        <begin position="261"/>
        <end position="294"/>
    </location>
</feature>
<proteinExistence type="predicted"/>